<evidence type="ECO:0000259" key="6">
    <source>
        <dbReference type="Pfam" id="PF02911"/>
    </source>
</evidence>
<comment type="similarity">
    <text evidence="1">Belongs to the Fmt family.</text>
</comment>
<gene>
    <name evidence="7" type="ORF">UFOPK2265_00261</name>
</gene>
<dbReference type="InterPro" id="IPR002376">
    <property type="entry name" value="Formyl_transf_N"/>
</dbReference>
<dbReference type="CDD" id="cd08704">
    <property type="entry name" value="Met_tRNA_FMT_C"/>
    <property type="match status" value="1"/>
</dbReference>
<dbReference type="CDD" id="cd08646">
    <property type="entry name" value="FMT_core_Met-tRNA-FMT_N"/>
    <property type="match status" value="1"/>
</dbReference>
<reference evidence="7" key="1">
    <citation type="submission" date="2020-05" db="EMBL/GenBank/DDBJ databases">
        <authorList>
            <person name="Chiriac C."/>
            <person name="Salcher M."/>
            <person name="Ghai R."/>
            <person name="Kavagutti S V."/>
        </authorList>
    </citation>
    <scope>NUCLEOTIDE SEQUENCE</scope>
</reference>
<dbReference type="GO" id="GO:0005829">
    <property type="term" value="C:cytosol"/>
    <property type="evidence" value="ECO:0007669"/>
    <property type="project" value="TreeGrafter"/>
</dbReference>
<dbReference type="Gene3D" id="3.40.50.12230">
    <property type="match status" value="1"/>
</dbReference>
<dbReference type="InterPro" id="IPR005793">
    <property type="entry name" value="Formyl_trans_C"/>
</dbReference>
<dbReference type="InterPro" id="IPR036477">
    <property type="entry name" value="Formyl_transf_N_sf"/>
</dbReference>
<dbReference type="GO" id="GO:0004479">
    <property type="term" value="F:methionyl-tRNA formyltransferase activity"/>
    <property type="evidence" value="ECO:0007669"/>
    <property type="project" value="UniProtKB-EC"/>
</dbReference>
<dbReference type="AlphaFoldDB" id="A0A6J6KTF3"/>
<dbReference type="PANTHER" id="PTHR11138">
    <property type="entry name" value="METHIONYL-TRNA FORMYLTRANSFERASE"/>
    <property type="match status" value="1"/>
</dbReference>
<proteinExistence type="inferred from homology"/>
<evidence type="ECO:0000313" key="7">
    <source>
        <dbReference type="EMBL" id="CAB4652901.1"/>
    </source>
</evidence>
<feature type="domain" description="Formyl transferase N-terminal" evidence="5">
    <location>
        <begin position="5"/>
        <end position="169"/>
    </location>
</feature>
<dbReference type="EC" id="2.1.2.9" evidence="2"/>
<keyword evidence="3" id="KW-0808">Transferase</keyword>
<dbReference type="InterPro" id="IPR041711">
    <property type="entry name" value="Met-tRNA-FMT_N"/>
</dbReference>
<dbReference type="PANTHER" id="PTHR11138:SF5">
    <property type="entry name" value="METHIONYL-TRNA FORMYLTRANSFERASE, MITOCHONDRIAL"/>
    <property type="match status" value="1"/>
</dbReference>
<protein>
    <recommendedName>
        <fullName evidence="2">methionyl-tRNA formyltransferase</fullName>
        <ecNumber evidence="2">2.1.2.9</ecNumber>
    </recommendedName>
</protein>
<dbReference type="HAMAP" id="MF_00182">
    <property type="entry name" value="Formyl_trans"/>
    <property type="match status" value="1"/>
</dbReference>
<evidence type="ECO:0000256" key="1">
    <source>
        <dbReference type="ARBA" id="ARBA00010699"/>
    </source>
</evidence>
<dbReference type="SUPFAM" id="SSF53328">
    <property type="entry name" value="Formyltransferase"/>
    <property type="match status" value="1"/>
</dbReference>
<sequence length="301" mass="32034">MRIGVAATPSVALPVLNWLASSSHKIACVITQPDRPSGRGQEISASPVAKWATENGVHLLRPESPHDLVGHIEDLDCVITIGYGILLPEEILVLPRHGFLNLHFSLLPAYRGAAPVQRAIENGERITGVTVFALDKGMDTGPIYTSAQLAIDPTWRTGELMEALAQMGALVVEEALTAIANGVPPQKQVGISSPAPKISKKEAEINWSQSADEILRKVRAFYPAPGAWSTWDGAGFKLTRAKISQGELSIGEIAIIDGDVVVGCGYKSALSLLSVVPAGKKEMKAEDWARGARLSPGAHFG</sequence>
<evidence type="ECO:0000259" key="5">
    <source>
        <dbReference type="Pfam" id="PF00551"/>
    </source>
</evidence>
<evidence type="ECO:0000256" key="2">
    <source>
        <dbReference type="ARBA" id="ARBA00012261"/>
    </source>
</evidence>
<dbReference type="InterPro" id="IPR005794">
    <property type="entry name" value="Fmt"/>
</dbReference>
<evidence type="ECO:0000256" key="3">
    <source>
        <dbReference type="ARBA" id="ARBA00022679"/>
    </source>
</evidence>
<evidence type="ECO:0000256" key="4">
    <source>
        <dbReference type="ARBA" id="ARBA00022917"/>
    </source>
</evidence>
<keyword evidence="4" id="KW-0648">Protein biosynthesis</keyword>
<dbReference type="Pfam" id="PF02911">
    <property type="entry name" value="Formyl_trans_C"/>
    <property type="match status" value="1"/>
</dbReference>
<accession>A0A6J6KTF3</accession>
<dbReference type="Pfam" id="PF00551">
    <property type="entry name" value="Formyl_trans_N"/>
    <property type="match status" value="1"/>
</dbReference>
<dbReference type="InterPro" id="IPR011034">
    <property type="entry name" value="Formyl_transferase-like_C_sf"/>
</dbReference>
<name>A0A6J6KTF3_9ZZZZ</name>
<dbReference type="InterPro" id="IPR044135">
    <property type="entry name" value="Met-tRNA-FMT_C"/>
</dbReference>
<dbReference type="EMBL" id="CAEZWP010000006">
    <property type="protein sequence ID" value="CAB4652901.1"/>
    <property type="molecule type" value="Genomic_DNA"/>
</dbReference>
<dbReference type="SUPFAM" id="SSF50486">
    <property type="entry name" value="FMT C-terminal domain-like"/>
    <property type="match status" value="1"/>
</dbReference>
<dbReference type="NCBIfam" id="TIGR00460">
    <property type="entry name" value="fmt"/>
    <property type="match status" value="1"/>
</dbReference>
<organism evidence="7">
    <name type="scientific">freshwater metagenome</name>
    <dbReference type="NCBI Taxonomy" id="449393"/>
    <lineage>
        <taxon>unclassified sequences</taxon>
        <taxon>metagenomes</taxon>
        <taxon>ecological metagenomes</taxon>
    </lineage>
</organism>
<feature type="domain" description="Formyl transferase C-terminal" evidence="6">
    <location>
        <begin position="197"/>
        <end position="292"/>
    </location>
</feature>